<evidence type="ECO:0000313" key="3">
    <source>
        <dbReference type="Proteomes" id="UP000604046"/>
    </source>
</evidence>
<comment type="caution">
    <text evidence="2">The sequence shown here is derived from an EMBL/GenBank/DDBJ whole genome shotgun (WGS) entry which is preliminary data.</text>
</comment>
<protein>
    <submittedName>
        <fullName evidence="2">Uncharacterized protein</fullName>
    </submittedName>
</protein>
<feature type="compositionally biased region" description="Polar residues" evidence="1">
    <location>
        <begin position="328"/>
        <end position="340"/>
    </location>
</feature>
<feature type="compositionally biased region" description="Low complexity" evidence="1">
    <location>
        <begin position="64"/>
        <end position="82"/>
    </location>
</feature>
<organism evidence="2 3">
    <name type="scientific">Symbiodinium natans</name>
    <dbReference type="NCBI Taxonomy" id="878477"/>
    <lineage>
        <taxon>Eukaryota</taxon>
        <taxon>Sar</taxon>
        <taxon>Alveolata</taxon>
        <taxon>Dinophyceae</taxon>
        <taxon>Suessiales</taxon>
        <taxon>Symbiodiniaceae</taxon>
        <taxon>Symbiodinium</taxon>
    </lineage>
</organism>
<feature type="region of interest" description="Disordered" evidence="1">
    <location>
        <begin position="325"/>
        <end position="354"/>
    </location>
</feature>
<dbReference type="OrthoDB" id="447121at2759"/>
<dbReference type="Proteomes" id="UP000604046">
    <property type="component" value="Unassembled WGS sequence"/>
</dbReference>
<sequence length="354" mass="39497">MPNIRIFSALPLATLRHTLGSVRIPVTGGEPRALSPVEVIQVALMWRLVRKKFDLPDVDPLEDPGQQVGSAAPAQSAGQAPAKRIKTSSVLDQLDESEIELLSKSELYRAYRNYQEITGAEPTPDSEPTPEQVAALHAKVVARGEAPYADFSVLTPFGRRVQKQMKARAWVLQQDGTFKALDVPGHPGTGSPPVPKQVVTSACLDEYFKRLARLNADYLEYWRLLMVAEDKLRAELFERFRRQLTKASLEGRLPMGINFDAAAPWTGVFVYAARNWEYWHDNVTKPAQDFLARGGKLMSAEKASRINVPEHVQEAVDNAMGKGAAFSKSFQGTPFQGTSRQAKKRKKERERRES</sequence>
<accession>A0A812J7H7</accession>
<dbReference type="EMBL" id="CAJNDS010000380">
    <property type="protein sequence ID" value="CAE7199330.1"/>
    <property type="molecule type" value="Genomic_DNA"/>
</dbReference>
<gene>
    <name evidence="2" type="ORF">SNAT2548_LOCUS5832</name>
</gene>
<keyword evidence="3" id="KW-1185">Reference proteome</keyword>
<reference evidence="2" key="1">
    <citation type="submission" date="2021-02" db="EMBL/GenBank/DDBJ databases">
        <authorList>
            <person name="Dougan E. K."/>
            <person name="Rhodes N."/>
            <person name="Thang M."/>
            <person name="Chan C."/>
        </authorList>
    </citation>
    <scope>NUCLEOTIDE SEQUENCE</scope>
</reference>
<evidence type="ECO:0000256" key="1">
    <source>
        <dbReference type="SAM" id="MobiDB-lite"/>
    </source>
</evidence>
<evidence type="ECO:0000313" key="2">
    <source>
        <dbReference type="EMBL" id="CAE7199330.1"/>
    </source>
</evidence>
<proteinExistence type="predicted"/>
<dbReference type="AlphaFoldDB" id="A0A812J7H7"/>
<name>A0A812J7H7_9DINO</name>
<feature type="compositionally biased region" description="Basic residues" evidence="1">
    <location>
        <begin position="341"/>
        <end position="354"/>
    </location>
</feature>
<feature type="region of interest" description="Disordered" evidence="1">
    <location>
        <begin position="60"/>
        <end position="86"/>
    </location>
</feature>